<dbReference type="Proteomes" id="UP000235371">
    <property type="component" value="Unassembled WGS sequence"/>
</dbReference>
<sequence>MDPGEDGSDSCSAGPPRKRKKCNALEVAGAKENVFEETSGGESDGDDGSLFDFDSGQSRLPPSVLCVKCQFICDNWSSILSRMLEDDHIDFPHCGSSFVLESSAKRGCSLCAQFLASVDQERLEDSRQSRQEKQGDGIGDLGGRIKVQNAVFDRKDVNPIHRKHCWILHLSFGHGVQNFFVDIVPALGPTFRAPSKECFLTSRDALPLAEQWMRRCCNTHRLCNAPIDDFLPTRLISVNGTHPYLILTSQLKIKPKYATLSHCWGQIKYLTLTKATIENFKQRIPLEALLKTFLDAIRITQEFGIDYLWIDSLCIVQDDADDWDREASSMAGVYGSSTLNIAASGASDGRIGCFFQRGGSLKCQVEMTVCGEKVLYDVVPRLMYERSLARMPLSKRGWALQERVLPRRTLHFTSTEVFWECLQKTACETFPDGLPAAILYRPYGRNSFRKGFISKSMWMSLVEMYSECHLTKSSDKLVAISGLARSLQLQTKEQYVAGLWREDLELQLCWEVSFDRFNATTPPYRTPSWSWASVDSQIKFRNIEKYGPGCWNIKIIQVHVKPSRLDPLGEIKSGILRLSCEVLIHVTVKIAADGFYMVINATDIETKMGLDYEDMHTTFDQSNQPITRLYNFYALPVRGYNSGSRVIGLFLEPTGKDGEFRRVGIFRLTGDQCLRNFEECAKNTKCHAKKEEYYRIRKDKFGQEHRIIAII</sequence>
<dbReference type="Pfam" id="PF06985">
    <property type="entry name" value="HET"/>
    <property type="match status" value="1"/>
</dbReference>
<dbReference type="OrthoDB" id="5125733at2759"/>
<proteinExistence type="predicted"/>
<dbReference type="RefSeq" id="XP_024730642.1">
    <property type="nucleotide sequence ID" value="XM_024883832.1"/>
</dbReference>
<dbReference type="STRING" id="1095630.A0A2J6SSH3"/>
<protein>
    <submittedName>
        <fullName evidence="3">HET-domain-containing protein</fullName>
    </submittedName>
</protein>
<evidence type="ECO:0000313" key="3">
    <source>
        <dbReference type="EMBL" id="PMD53738.1"/>
    </source>
</evidence>
<accession>A0A2J6SSH3</accession>
<dbReference type="PANTHER" id="PTHR33112:SF8">
    <property type="entry name" value="HETEROKARYON INCOMPATIBILITY DOMAIN-CONTAINING PROTEIN"/>
    <property type="match status" value="1"/>
</dbReference>
<evidence type="ECO:0000256" key="1">
    <source>
        <dbReference type="SAM" id="MobiDB-lite"/>
    </source>
</evidence>
<dbReference type="EMBL" id="KZ613871">
    <property type="protein sequence ID" value="PMD53738.1"/>
    <property type="molecule type" value="Genomic_DNA"/>
</dbReference>
<dbReference type="GeneID" id="36591909"/>
<evidence type="ECO:0000313" key="4">
    <source>
        <dbReference type="Proteomes" id="UP000235371"/>
    </source>
</evidence>
<name>A0A2J6SSH3_9HELO</name>
<dbReference type="InParanoid" id="A0A2J6SSH3"/>
<reference evidence="3 4" key="1">
    <citation type="submission" date="2016-04" db="EMBL/GenBank/DDBJ databases">
        <title>A degradative enzymes factory behind the ericoid mycorrhizal symbiosis.</title>
        <authorList>
            <consortium name="DOE Joint Genome Institute"/>
            <person name="Martino E."/>
            <person name="Morin E."/>
            <person name="Grelet G."/>
            <person name="Kuo A."/>
            <person name="Kohler A."/>
            <person name="Daghino S."/>
            <person name="Barry K."/>
            <person name="Choi C."/>
            <person name="Cichocki N."/>
            <person name="Clum A."/>
            <person name="Copeland A."/>
            <person name="Hainaut M."/>
            <person name="Haridas S."/>
            <person name="Labutti K."/>
            <person name="Lindquist E."/>
            <person name="Lipzen A."/>
            <person name="Khouja H.-R."/>
            <person name="Murat C."/>
            <person name="Ohm R."/>
            <person name="Olson A."/>
            <person name="Spatafora J."/>
            <person name="Veneault-Fourrey C."/>
            <person name="Henrissat B."/>
            <person name="Grigoriev I."/>
            <person name="Martin F."/>
            <person name="Perotto S."/>
        </authorList>
    </citation>
    <scope>NUCLEOTIDE SEQUENCE [LARGE SCALE GENOMIC DNA]</scope>
    <source>
        <strain evidence="3 4">E</strain>
    </source>
</reference>
<evidence type="ECO:0000259" key="2">
    <source>
        <dbReference type="Pfam" id="PF06985"/>
    </source>
</evidence>
<feature type="region of interest" description="Disordered" evidence="1">
    <location>
        <begin position="33"/>
        <end position="54"/>
    </location>
</feature>
<organism evidence="3 4">
    <name type="scientific">Hyaloscypha bicolor E</name>
    <dbReference type="NCBI Taxonomy" id="1095630"/>
    <lineage>
        <taxon>Eukaryota</taxon>
        <taxon>Fungi</taxon>
        <taxon>Dikarya</taxon>
        <taxon>Ascomycota</taxon>
        <taxon>Pezizomycotina</taxon>
        <taxon>Leotiomycetes</taxon>
        <taxon>Helotiales</taxon>
        <taxon>Hyaloscyphaceae</taxon>
        <taxon>Hyaloscypha</taxon>
        <taxon>Hyaloscypha bicolor</taxon>
    </lineage>
</organism>
<dbReference type="AlphaFoldDB" id="A0A2J6SSH3"/>
<gene>
    <name evidence="3" type="ORF">K444DRAFT_635186</name>
</gene>
<feature type="domain" description="Heterokaryon incompatibility" evidence="2">
    <location>
        <begin position="257"/>
        <end position="402"/>
    </location>
</feature>
<dbReference type="PANTHER" id="PTHR33112">
    <property type="entry name" value="DOMAIN PROTEIN, PUTATIVE-RELATED"/>
    <property type="match status" value="1"/>
</dbReference>
<dbReference type="InterPro" id="IPR010730">
    <property type="entry name" value="HET"/>
</dbReference>
<keyword evidence="4" id="KW-1185">Reference proteome</keyword>